<reference evidence="1 2" key="1">
    <citation type="journal article" date="2015" name="Nature">
        <title>rRNA introns, odd ribosomes, and small enigmatic genomes across a large radiation of phyla.</title>
        <authorList>
            <person name="Brown C.T."/>
            <person name="Hug L.A."/>
            <person name="Thomas B.C."/>
            <person name="Sharon I."/>
            <person name="Castelle C.J."/>
            <person name="Singh A."/>
            <person name="Wilkins M.J."/>
            <person name="Williams K.H."/>
            <person name="Banfield J.F."/>
        </authorList>
    </citation>
    <scope>NUCLEOTIDE SEQUENCE [LARGE SCALE GENOMIC DNA]</scope>
</reference>
<dbReference type="AlphaFoldDB" id="A0A0G0WAV9"/>
<organism evidence="1 2">
    <name type="scientific">Candidatus Roizmanbacteria bacterium GW2011_GWB1_40_7</name>
    <dbReference type="NCBI Taxonomy" id="1618482"/>
    <lineage>
        <taxon>Bacteria</taxon>
        <taxon>Candidatus Roizmaniibacteriota</taxon>
    </lineage>
</organism>
<proteinExistence type="predicted"/>
<evidence type="ECO:0000313" key="2">
    <source>
        <dbReference type="Proteomes" id="UP000034664"/>
    </source>
</evidence>
<sequence>MLTQKDQGWIEKAVTKVVTSILFTIVNQRFDGLEKQFYVLGKQFDVLKNQVDSLGEKIDLLPTKDEHFRKMDEVVTELQKSRDEHVVMRGQLGNHEERIEMVETHLKISPKN</sequence>
<dbReference type="EMBL" id="LBZM01000006">
    <property type="protein sequence ID" value="KKR72377.1"/>
    <property type="molecule type" value="Genomic_DNA"/>
</dbReference>
<name>A0A0G0WAV9_9BACT</name>
<comment type="caution">
    <text evidence="1">The sequence shown here is derived from an EMBL/GenBank/DDBJ whole genome shotgun (WGS) entry which is preliminary data.</text>
</comment>
<protein>
    <submittedName>
        <fullName evidence="1">Uncharacterized protein</fullName>
    </submittedName>
</protein>
<accession>A0A0G0WAV9</accession>
<gene>
    <name evidence="1" type="ORF">UU14_C0006G0016</name>
</gene>
<dbReference type="Gene3D" id="1.20.1270.70">
    <property type="entry name" value="Designed single chain three-helix bundle"/>
    <property type="match status" value="1"/>
</dbReference>
<evidence type="ECO:0000313" key="1">
    <source>
        <dbReference type="EMBL" id="KKR72377.1"/>
    </source>
</evidence>
<dbReference type="Proteomes" id="UP000034664">
    <property type="component" value="Unassembled WGS sequence"/>
</dbReference>